<comment type="caution">
    <text evidence="6">The sequence shown here is derived from an EMBL/GenBank/DDBJ whole genome shotgun (WGS) entry which is preliminary data.</text>
</comment>
<evidence type="ECO:0000256" key="3">
    <source>
        <dbReference type="SAM" id="MobiDB-lite"/>
    </source>
</evidence>
<dbReference type="EMBL" id="AWSO01001019">
    <property type="protein sequence ID" value="ESK85801.1"/>
    <property type="molecule type" value="Genomic_DNA"/>
</dbReference>
<evidence type="ECO:0000256" key="4">
    <source>
        <dbReference type="SAM" id="Phobius"/>
    </source>
</evidence>
<reference evidence="6 7" key="1">
    <citation type="journal article" date="2014" name="BMC Genomics">
        <title>Genome and secretome analysis of the hemibiotrophic fungal pathogen, Moniliophthora roreri, which causes frosty pod rot disease of cacao: mechanisms of the biotrophic and necrotrophic phases.</title>
        <authorList>
            <person name="Meinhardt L.W."/>
            <person name="Costa G.G.L."/>
            <person name="Thomazella D.P.T."/>
            <person name="Teixeira P.J.P.L."/>
            <person name="Carazzolle M.F."/>
            <person name="Schuster S.C."/>
            <person name="Carlson J.E."/>
            <person name="Guiltinan M.J."/>
            <person name="Mieczkowski P."/>
            <person name="Farmer A."/>
            <person name="Ramaraj T."/>
            <person name="Crozier J."/>
            <person name="Davis R.E."/>
            <person name="Shao J."/>
            <person name="Melnick R.L."/>
            <person name="Pereira G.A.G."/>
            <person name="Bailey B.A."/>
        </authorList>
    </citation>
    <scope>NUCLEOTIDE SEQUENCE [LARGE SCALE GENOMIC DNA]</scope>
    <source>
        <strain evidence="6 7">MCA 2997</strain>
    </source>
</reference>
<feature type="transmembrane region" description="Helical" evidence="4">
    <location>
        <begin position="207"/>
        <end position="227"/>
    </location>
</feature>
<dbReference type="CDD" id="cd00059">
    <property type="entry name" value="FH_FOX"/>
    <property type="match status" value="1"/>
</dbReference>
<dbReference type="OrthoDB" id="3025714at2759"/>
<keyword evidence="4" id="KW-1133">Transmembrane helix</keyword>
<keyword evidence="4" id="KW-0472">Membrane</keyword>
<dbReference type="AlphaFoldDB" id="V2WZ44"/>
<proteinExistence type="predicted"/>
<feature type="compositionally biased region" description="Low complexity" evidence="3">
    <location>
        <begin position="648"/>
        <end position="663"/>
    </location>
</feature>
<feature type="region of interest" description="Disordered" evidence="3">
    <location>
        <begin position="627"/>
        <end position="711"/>
    </location>
</feature>
<feature type="transmembrane region" description="Helical" evidence="4">
    <location>
        <begin position="89"/>
        <end position="111"/>
    </location>
</feature>
<evidence type="ECO:0000256" key="1">
    <source>
        <dbReference type="ARBA" id="ARBA00023125"/>
    </source>
</evidence>
<comment type="subcellular location">
    <subcellularLocation>
        <location evidence="2">Nucleus</location>
    </subcellularLocation>
</comment>
<feature type="transmembrane region" description="Helical" evidence="4">
    <location>
        <begin position="123"/>
        <end position="144"/>
    </location>
</feature>
<feature type="compositionally biased region" description="Low complexity" evidence="3">
    <location>
        <begin position="765"/>
        <end position="776"/>
    </location>
</feature>
<dbReference type="SMART" id="SM00339">
    <property type="entry name" value="FH"/>
    <property type="match status" value="1"/>
</dbReference>
<keyword evidence="4" id="KW-0812">Transmembrane</keyword>
<dbReference type="Proteomes" id="UP000017559">
    <property type="component" value="Unassembled WGS sequence"/>
</dbReference>
<dbReference type="GO" id="GO:0003700">
    <property type="term" value="F:DNA-binding transcription factor activity"/>
    <property type="evidence" value="ECO:0007669"/>
    <property type="project" value="InterPro"/>
</dbReference>
<feature type="domain" description="Fork-head" evidence="5">
    <location>
        <begin position="539"/>
        <end position="631"/>
    </location>
</feature>
<gene>
    <name evidence="6" type="ORF">Moror_2414</name>
</gene>
<sequence>MATTDNVGAPRRAPDSSMAGPLVIGTTFLHILFGFLTVQVYLYHLAFPRDRVWMKSMVYGVYLVLLAQDIFVIHNTYLRETSRLIGAGLGWFFVPVLGGIVGFVVQAFYAWRIYKLSERRAVAVLLALVAFVSNIAAFISAGFGSQAQNVAELNSNRGVRICSTVWYTGSAVCDILIAGYMIHLLTRNSDALGNTRMVVRRIIRLTVETNSLTASVAVVTVILLLVYPGKTHFTASSLVLPSIYANTLLVMLNLRIRFSQVRDTEVNDPSMASLTFNAPPTKMDLERQYGNERDEHSGDIALRPLAGARLSKILPLLSFLSQYSSPPSRLHQRLFPESSMTMNMGVGQFCRITLTSFMALHLPFSAVLQHATDDFDFSWFSSPDDATKEELARFVASQQQLQARIYEQATYSHHYSSQPYIPQGQGVAQGPSASVSNYYAPTDFHAPPAQQIPYDSQHQLVHAGYHSSSSSSGSSSSLSGTHNGRIHTFTPSTYGSSMQTGPQPLDVAEAGNYLRRAHNLPAHLPVHLNSLPDPPPGVRPPQTLPCLMQLAIWGSPNKRLSRAEICEAIATRFEYYRDESTGAWRNTIRHTLSLKSAFKLCDRVPGQSGRGNYWEIDFANFEGNKRERKRGRNTRGTEDEEEARREISPSSSLPLDSSSASGSVNRRERTRYAHSSISQHGAAARRPSPSHSSPGQLFPANDPGSAQAHYASHPGRLSAYHYQTSMFGQSGFIPQSQSIPVLPSPHDHHAMVHAQYPSTDTLRLSPPSYSSHPGGPMQEQQGPFGGGY</sequence>
<dbReference type="SUPFAM" id="SSF46785">
    <property type="entry name" value="Winged helix' DNA-binding domain"/>
    <property type="match status" value="1"/>
</dbReference>
<feature type="region of interest" description="Disordered" evidence="3">
    <location>
        <begin position="763"/>
        <end position="788"/>
    </location>
</feature>
<feature type="compositionally biased region" description="Low complexity" evidence="3">
    <location>
        <begin position="682"/>
        <end position="694"/>
    </location>
</feature>
<dbReference type="PANTHER" id="PTHR40465">
    <property type="entry name" value="CHROMOSOME 1, WHOLE GENOME SHOTGUN SEQUENCE"/>
    <property type="match status" value="1"/>
</dbReference>
<evidence type="ECO:0000313" key="6">
    <source>
        <dbReference type="EMBL" id="ESK85801.1"/>
    </source>
</evidence>
<feature type="transmembrane region" description="Helical" evidence="4">
    <location>
        <begin position="57"/>
        <end position="77"/>
    </location>
</feature>
<feature type="compositionally biased region" description="Low complexity" evidence="3">
    <location>
        <begin position="467"/>
        <end position="480"/>
    </location>
</feature>
<dbReference type="PANTHER" id="PTHR40465:SF1">
    <property type="entry name" value="DUF6534 DOMAIN-CONTAINING PROTEIN"/>
    <property type="match status" value="1"/>
</dbReference>
<feature type="DNA-binding region" description="Fork-head" evidence="2">
    <location>
        <begin position="539"/>
        <end position="631"/>
    </location>
</feature>
<organism evidence="6 7">
    <name type="scientific">Moniliophthora roreri (strain MCA 2997)</name>
    <name type="common">Cocoa frosty pod rot fungus</name>
    <name type="synonym">Crinipellis roreri</name>
    <dbReference type="NCBI Taxonomy" id="1381753"/>
    <lineage>
        <taxon>Eukaryota</taxon>
        <taxon>Fungi</taxon>
        <taxon>Dikarya</taxon>
        <taxon>Basidiomycota</taxon>
        <taxon>Agaricomycotina</taxon>
        <taxon>Agaricomycetes</taxon>
        <taxon>Agaricomycetidae</taxon>
        <taxon>Agaricales</taxon>
        <taxon>Marasmiineae</taxon>
        <taxon>Marasmiaceae</taxon>
        <taxon>Moniliophthora</taxon>
    </lineage>
</organism>
<dbReference type="GO" id="GO:0005634">
    <property type="term" value="C:nucleus"/>
    <property type="evidence" value="ECO:0007669"/>
    <property type="project" value="UniProtKB-SubCell"/>
</dbReference>
<accession>V2WZ44</accession>
<keyword evidence="7" id="KW-1185">Reference proteome</keyword>
<dbReference type="KEGG" id="mrr:Moror_2414"/>
<protein>
    <recommendedName>
        <fullName evidence="5">Fork-head domain-containing protein</fullName>
    </recommendedName>
</protein>
<dbReference type="Pfam" id="PF20152">
    <property type="entry name" value="DUF6534"/>
    <property type="match status" value="1"/>
</dbReference>
<dbReference type="PRINTS" id="PR00053">
    <property type="entry name" value="FORKHEAD"/>
</dbReference>
<dbReference type="STRING" id="1381753.V2WZ44"/>
<keyword evidence="2" id="KW-0539">Nucleus</keyword>
<dbReference type="PROSITE" id="PS50039">
    <property type="entry name" value="FORK_HEAD_3"/>
    <property type="match status" value="1"/>
</dbReference>
<dbReference type="InterPro" id="IPR036390">
    <property type="entry name" value="WH_DNA-bd_sf"/>
</dbReference>
<dbReference type="Pfam" id="PF00250">
    <property type="entry name" value="Forkhead"/>
    <property type="match status" value="1"/>
</dbReference>
<evidence type="ECO:0000259" key="5">
    <source>
        <dbReference type="PROSITE" id="PS50039"/>
    </source>
</evidence>
<dbReference type="InterPro" id="IPR001766">
    <property type="entry name" value="Fork_head_dom"/>
</dbReference>
<dbReference type="GO" id="GO:0043565">
    <property type="term" value="F:sequence-specific DNA binding"/>
    <property type="evidence" value="ECO:0007669"/>
    <property type="project" value="InterPro"/>
</dbReference>
<dbReference type="HOGENOM" id="CLU_356046_0_0_1"/>
<evidence type="ECO:0000313" key="7">
    <source>
        <dbReference type="Proteomes" id="UP000017559"/>
    </source>
</evidence>
<evidence type="ECO:0000256" key="2">
    <source>
        <dbReference type="PROSITE-ProRule" id="PRU00089"/>
    </source>
</evidence>
<feature type="transmembrane region" description="Helical" evidence="4">
    <location>
        <begin position="164"/>
        <end position="186"/>
    </location>
</feature>
<feature type="region of interest" description="Disordered" evidence="3">
    <location>
        <begin position="460"/>
        <end position="505"/>
    </location>
</feature>
<dbReference type="InterPro" id="IPR036388">
    <property type="entry name" value="WH-like_DNA-bd_sf"/>
</dbReference>
<name>V2WZ44_MONRO</name>
<dbReference type="InterPro" id="IPR045339">
    <property type="entry name" value="DUF6534"/>
</dbReference>
<feature type="transmembrane region" description="Helical" evidence="4">
    <location>
        <begin position="22"/>
        <end position="45"/>
    </location>
</feature>
<dbReference type="Gene3D" id="1.10.10.10">
    <property type="entry name" value="Winged helix-like DNA-binding domain superfamily/Winged helix DNA-binding domain"/>
    <property type="match status" value="1"/>
</dbReference>
<feature type="compositionally biased region" description="Polar residues" evidence="3">
    <location>
        <begin position="489"/>
        <end position="502"/>
    </location>
</feature>
<keyword evidence="1 2" id="KW-0238">DNA-binding</keyword>